<dbReference type="PANTHER" id="PTHR36056">
    <property type="entry name" value="PROTEIN, PUTATIVE-RELATED"/>
    <property type="match status" value="1"/>
</dbReference>
<dbReference type="InterPro" id="IPR040276">
    <property type="entry name" value="At4g26450-like"/>
</dbReference>
<feature type="compositionally biased region" description="Basic and acidic residues" evidence="1">
    <location>
        <begin position="149"/>
        <end position="180"/>
    </location>
</feature>
<feature type="region of interest" description="Disordered" evidence="1">
    <location>
        <begin position="470"/>
        <end position="491"/>
    </location>
</feature>
<evidence type="ECO:0000313" key="3">
    <source>
        <dbReference type="Proteomes" id="UP000283530"/>
    </source>
</evidence>
<sequence length="747" mass="82373">MHSRRHRSPSNGVKLNSAGIRLPPPQMSPERSVRGRREYNSDHRSFNKRRFRRGPGKHYPPLPQSPPRGDIFMEAGRLAAEYLVSQGLLPPNLLSGRQQNGNLKGQKGDLHGFRLQDRDSPLPPPEGRTSALARLGNTIPDAGHRRRRSLDEFNPERSRSHERGRRSNENHRGYGLDHWSREKRRNGSFSERARAFSDVEEGEDEFYGGRHEDRRADLDVVSGRTPKASTDEPSLKKEISGNFESKIDNFELPDDVGFEAISSKTKRDPPIETHMILNKGLDDAKISSSVNEVKDGNVCDEEMEKVKAPEELGKQHVSVEDVDMPNNHGSSDLLDLCRSGEVSTETQSPLATSVLKVDQGPSIRVNKMCDISVAGGPKLSPEKDSVEGSSSNLFTNLTHNSESLASDISRFSSLHSVGEAHDLDAAIVEGSEICPRSQSFSDRSSFINEQGSSQPLGFERCRSMDELKESFGQNPTTWGATKRPREWTPPMVSDPDDLICLRDLRAKHRRMQAANISASEEVVKAIDKEKLDEGDLSSKGKTDSGLEAREEKQHFPSFFKIRDLNLADVSESTESPEGPVGDHISAGPSTLGVEKQASADIGLSIFNSNFNSSHIHNECSIDGKQVAGFDATNGSVMEDKGFVTSEPKAEPIFSSADSFLNQTQNAVDLPEVRDGYGLGISEFLGTDISNCSSGLPSDVNDMQTAMALHNQEGIPSEDDQIYLSLGEIPISFMGDWDQPNHDYGKPF</sequence>
<comment type="caution">
    <text evidence="2">The sequence shown here is derived from an EMBL/GenBank/DDBJ whole genome shotgun (WGS) entry which is preliminary data.</text>
</comment>
<feature type="compositionally biased region" description="Basic residues" evidence="1">
    <location>
        <begin position="46"/>
        <end position="56"/>
    </location>
</feature>
<feature type="region of interest" description="Disordered" evidence="1">
    <location>
        <begin position="116"/>
        <end position="211"/>
    </location>
</feature>
<proteinExistence type="predicted"/>
<dbReference type="PANTHER" id="PTHR36056:SF1">
    <property type="entry name" value="PROTEIN, PUTATIVE-RELATED"/>
    <property type="match status" value="1"/>
</dbReference>
<dbReference type="EMBL" id="QPKB01000011">
    <property type="protein sequence ID" value="RWR95745.1"/>
    <property type="molecule type" value="Genomic_DNA"/>
</dbReference>
<organism evidence="2 3">
    <name type="scientific">Cinnamomum micranthum f. kanehirae</name>
    <dbReference type="NCBI Taxonomy" id="337451"/>
    <lineage>
        <taxon>Eukaryota</taxon>
        <taxon>Viridiplantae</taxon>
        <taxon>Streptophyta</taxon>
        <taxon>Embryophyta</taxon>
        <taxon>Tracheophyta</taxon>
        <taxon>Spermatophyta</taxon>
        <taxon>Magnoliopsida</taxon>
        <taxon>Magnoliidae</taxon>
        <taxon>Laurales</taxon>
        <taxon>Lauraceae</taxon>
        <taxon>Cinnamomum</taxon>
    </lineage>
</organism>
<gene>
    <name evidence="2" type="ORF">CKAN_02510100</name>
</gene>
<keyword evidence="3" id="KW-1185">Reference proteome</keyword>
<reference evidence="2 3" key="1">
    <citation type="journal article" date="2019" name="Nat. Plants">
        <title>Stout camphor tree genome fills gaps in understanding of flowering plant genome evolution.</title>
        <authorList>
            <person name="Chaw S.M."/>
            <person name="Liu Y.C."/>
            <person name="Wu Y.W."/>
            <person name="Wang H.Y."/>
            <person name="Lin C.I."/>
            <person name="Wu C.S."/>
            <person name="Ke H.M."/>
            <person name="Chang L.Y."/>
            <person name="Hsu C.Y."/>
            <person name="Yang H.T."/>
            <person name="Sudianto E."/>
            <person name="Hsu M.H."/>
            <person name="Wu K.P."/>
            <person name="Wang L.N."/>
            <person name="Leebens-Mack J.H."/>
            <person name="Tsai I.J."/>
        </authorList>
    </citation>
    <scope>NUCLEOTIDE SEQUENCE [LARGE SCALE GENOMIC DNA]</scope>
    <source>
        <strain evidence="3">cv. Chaw 1501</strain>
        <tissue evidence="2">Young leaves</tissue>
    </source>
</reference>
<feature type="compositionally biased region" description="Basic and acidic residues" evidence="1">
    <location>
        <begin position="31"/>
        <end position="45"/>
    </location>
</feature>
<feature type="region of interest" description="Disordered" evidence="1">
    <location>
        <begin position="1"/>
        <end position="68"/>
    </location>
</feature>
<dbReference type="AlphaFoldDB" id="A0A443PY96"/>
<evidence type="ECO:0000256" key="1">
    <source>
        <dbReference type="SAM" id="MobiDB-lite"/>
    </source>
</evidence>
<protein>
    <submittedName>
        <fullName evidence="2">Uncharacterized protein</fullName>
    </submittedName>
</protein>
<dbReference type="OrthoDB" id="765741at2759"/>
<name>A0A443PY96_9MAGN</name>
<dbReference type="Proteomes" id="UP000283530">
    <property type="component" value="Unassembled WGS sequence"/>
</dbReference>
<evidence type="ECO:0000313" key="2">
    <source>
        <dbReference type="EMBL" id="RWR95745.1"/>
    </source>
</evidence>
<accession>A0A443PY96</accession>